<reference evidence="1 3" key="1">
    <citation type="submission" date="2015-11" db="EMBL/GenBank/DDBJ databases">
        <title>Genomic analysis of 38 Legionella species identifies large and diverse effector repertoires.</title>
        <authorList>
            <person name="Burstein D."/>
            <person name="Amaro F."/>
            <person name="Zusman T."/>
            <person name="Lifshitz Z."/>
            <person name="Cohen O."/>
            <person name="Gilbert J.A."/>
            <person name="Pupko T."/>
            <person name="Shuman H.A."/>
            <person name="Segal G."/>
        </authorList>
    </citation>
    <scope>NUCLEOTIDE SEQUENCE [LARGE SCALE GENOMIC DNA]</scope>
    <source>
        <strain evidence="1 3">CDC#1407-AL-14</strain>
    </source>
</reference>
<reference evidence="2 4" key="2">
    <citation type="submission" date="2018-06" db="EMBL/GenBank/DDBJ databases">
        <authorList>
            <consortium name="Pathogen Informatics"/>
            <person name="Doyle S."/>
        </authorList>
    </citation>
    <scope>NUCLEOTIDE SEQUENCE [LARGE SCALE GENOMIC DNA]</scope>
    <source>
        <strain evidence="2 4">NCTC12437</strain>
    </source>
</reference>
<dbReference type="AlphaFoldDB" id="A0A378IM57"/>
<dbReference type="OrthoDB" id="5648648at2"/>
<dbReference type="EMBL" id="UGNW01000001">
    <property type="protein sequence ID" value="STX33184.1"/>
    <property type="molecule type" value="Genomic_DNA"/>
</dbReference>
<evidence type="ECO:0000313" key="3">
    <source>
        <dbReference type="Proteomes" id="UP000054735"/>
    </source>
</evidence>
<dbReference type="Proteomes" id="UP000255066">
    <property type="component" value="Unassembled WGS sequence"/>
</dbReference>
<gene>
    <name evidence="1" type="ORF">Lbir_2407</name>
    <name evidence="2" type="ORF">NCTC12437_03005</name>
</gene>
<organism evidence="2 4">
    <name type="scientific">Legionella birminghamensis</name>
    <dbReference type="NCBI Taxonomy" id="28083"/>
    <lineage>
        <taxon>Bacteria</taxon>
        <taxon>Pseudomonadati</taxon>
        <taxon>Pseudomonadota</taxon>
        <taxon>Gammaproteobacteria</taxon>
        <taxon>Legionellales</taxon>
        <taxon>Legionellaceae</taxon>
        <taxon>Legionella</taxon>
    </lineage>
</organism>
<proteinExistence type="predicted"/>
<evidence type="ECO:0008006" key="5">
    <source>
        <dbReference type="Google" id="ProtNLM"/>
    </source>
</evidence>
<protein>
    <recommendedName>
        <fullName evidence="5">Coiled-coil protein</fullName>
    </recommendedName>
</protein>
<dbReference type="Proteomes" id="UP000054735">
    <property type="component" value="Unassembled WGS sequence"/>
</dbReference>
<evidence type="ECO:0000313" key="4">
    <source>
        <dbReference type="Proteomes" id="UP000255066"/>
    </source>
</evidence>
<dbReference type="EMBL" id="LNXT01000044">
    <property type="protein sequence ID" value="KTC68874.1"/>
    <property type="molecule type" value="Genomic_DNA"/>
</dbReference>
<keyword evidence="3" id="KW-1185">Reference proteome</keyword>
<name>A0A378IM57_9GAMM</name>
<sequence>MTMYLEIVRFHIKKEILNYTGKSVANENSWWNAAAAVATSVTGIEMGIDSELSGAKRDIGSIIIEDLKKITLEKAAVAVKKTSDDEEDVEADKSSDKKEVPLAKTDTELHNEVNAILTRNQATSSIKADEKHKEDGTFESKIDLCIKLANKLNERFAKAGLANISFSLHPVTGALQTDDPLDIFRYWMAQYIYKNVSEEVYGRKSWGFWGNPKELADEKESLIKRILITLTDDLDTLDKHHPRYLEKRRERVLEYIKQLSEGNLKAIDERSTNVSAPCTINVLASFSIELGKLRPAEGYLKHCLDQAQTIITEPKHAALPTLS</sequence>
<dbReference type="RefSeq" id="WP_058524412.1">
    <property type="nucleotide sequence ID" value="NZ_CAAAHV010000007.1"/>
</dbReference>
<evidence type="ECO:0000313" key="2">
    <source>
        <dbReference type="EMBL" id="STX33184.1"/>
    </source>
</evidence>
<accession>A0A378IM57</accession>
<evidence type="ECO:0000313" key="1">
    <source>
        <dbReference type="EMBL" id="KTC68874.1"/>
    </source>
</evidence>